<dbReference type="KEGG" id="mhyv:MHSN_02200"/>
<evidence type="ECO:0000256" key="1">
    <source>
        <dbReference type="SAM" id="Coils"/>
    </source>
</evidence>
<evidence type="ECO:0000313" key="6">
    <source>
        <dbReference type="Proteomes" id="UP000264882"/>
    </source>
</evidence>
<dbReference type="GeneID" id="75105317"/>
<dbReference type="EMBL" id="CP008748">
    <property type="protein sequence ID" value="ASI53989.1"/>
    <property type="molecule type" value="Genomic_DNA"/>
</dbReference>
<evidence type="ECO:0000313" key="2">
    <source>
        <dbReference type="EMBL" id="ASI53989.1"/>
    </source>
</evidence>
<dbReference type="OrthoDB" id="853948at2"/>
<keyword evidence="1" id="KW-0175">Coiled coil</keyword>
<dbReference type="EMBL" id="JASBCP010000002">
    <property type="protein sequence ID" value="MDI3047917.1"/>
    <property type="molecule type" value="Genomic_DNA"/>
</dbReference>
<dbReference type="RefSeq" id="WP_036441022.1">
    <property type="nucleotide sequence ID" value="NZ_CP008748.1"/>
</dbReference>
<dbReference type="EMBL" id="CP101127">
    <property type="protein sequence ID" value="UTO25701.1"/>
    <property type="molecule type" value="Genomic_DNA"/>
</dbReference>
<organism evidence="4 7">
    <name type="scientific">Metamycoplasma hyosynoviae</name>
    <dbReference type="NCBI Taxonomy" id="29559"/>
    <lineage>
        <taxon>Bacteria</taxon>
        <taxon>Bacillati</taxon>
        <taxon>Mycoplasmatota</taxon>
        <taxon>Mycoplasmoidales</taxon>
        <taxon>Metamycoplasmataceae</taxon>
        <taxon>Metamycoplasma</taxon>
    </lineage>
</organism>
<accession>A0A063Y8W2</accession>
<gene>
    <name evidence="4" type="ORF">JN03_0399</name>
    <name evidence="2" type="ORF">MHSN_02200</name>
    <name evidence="5" type="ORF">NMG93_02350</name>
    <name evidence="3" type="ORF">QJ129_01385</name>
</gene>
<dbReference type="EMBL" id="SOCH01000003">
    <property type="protein sequence ID" value="TDU97871.1"/>
    <property type="molecule type" value="Genomic_DNA"/>
</dbReference>
<keyword evidence="6" id="KW-1185">Reference proteome</keyword>
<protein>
    <recommendedName>
        <fullName evidence="8">DUF2326 domain-containing protein</fullName>
    </recommendedName>
</protein>
<proteinExistence type="predicted"/>
<reference evidence="3" key="4">
    <citation type="submission" date="2023-04" db="EMBL/GenBank/DDBJ databases">
        <title>Genomes of recent Mycoplasma hyosynoviae isolates 2023.</title>
        <authorList>
            <person name="Spergser J."/>
        </authorList>
    </citation>
    <scope>NUCLEOTIDE SEQUENCE</scope>
    <source>
        <strain evidence="3">SN1J23N</strain>
    </source>
</reference>
<reference evidence="5" key="3">
    <citation type="submission" date="2022-07" db="EMBL/GenBank/DDBJ databases">
        <title>Complete genome of Mycoplasma hyosynoviae B1.</title>
        <authorList>
            <person name="Spergser J."/>
        </authorList>
    </citation>
    <scope>NUCLEOTIDE SEQUENCE</scope>
    <source>
        <strain evidence="5">B1</strain>
    </source>
</reference>
<evidence type="ECO:0008006" key="8">
    <source>
        <dbReference type="Google" id="ProtNLM"/>
    </source>
</evidence>
<dbReference type="AlphaFoldDB" id="A0A063Y8W2"/>
<reference evidence="2 6" key="1">
    <citation type="submission" date="2014-06" db="EMBL/GenBank/DDBJ databases">
        <title>The Whole Genome Sequence of Mycoplasma hyosynoviae strain ATCC 27095.</title>
        <authorList>
            <person name="Calcutt M.J."/>
            <person name="Foecking M.F."/>
        </authorList>
    </citation>
    <scope>NUCLEOTIDE SEQUENCE [LARGE SCALE GENOMIC DNA]</scope>
    <source>
        <strain evidence="2 6">M60</strain>
    </source>
</reference>
<reference evidence="4 7" key="2">
    <citation type="submission" date="2019-03" db="EMBL/GenBank/DDBJ databases">
        <title>Genomic Encyclopedia of Archaeal and Bacterial Type Strains, Phase II (KMG-II): from individual species to whole genera.</title>
        <authorList>
            <person name="Goeker M."/>
        </authorList>
    </citation>
    <scope>NUCLEOTIDE SEQUENCE [LARGE SCALE GENOMIC DNA]</scope>
    <source>
        <strain evidence="4 7">ATCC 25591</strain>
    </source>
</reference>
<feature type="coiled-coil region" evidence="1">
    <location>
        <begin position="320"/>
        <end position="354"/>
    </location>
</feature>
<evidence type="ECO:0000313" key="3">
    <source>
        <dbReference type="EMBL" id="MDI3047917.1"/>
    </source>
</evidence>
<evidence type="ECO:0000313" key="7">
    <source>
        <dbReference type="Proteomes" id="UP000294882"/>
    </source>
</evidence>
<dbReference type="Proteomes" id="UP000264882">
    <property type="component" value="Chromosome"/>
</dbReference>
<evidence type="ECO:0000313" key="4">
    <source>
        <dbReference type="EMBL" id="TDU97871.1"/>
    </source>
</evidence>
<evidence type="ECO:0000313" key="5">
    <source>
        <dbReference type="EMBL" id="UTO25701.1"/>
    </source>
</evidence>
<dbReference type="STRING" id="29559.NPL3_01130"/>
<dbReference type="Proteomes" id="UP001059349">
    <property type="component" value="Chromosome"/>
</dbReference>
<sequence length="559" mass="66827">MKIIFKKIYIFDLKTKKAYFTEFEEGLNVITSSEKNGNERGKSLLLRSLYHTLGADCYFSKKWDQKSKVYILFLEVDGKGYVIFRSEKLFKIFNEKIELMYKCNNRWELANTLEKIFNFSIWIPNRKENKLNIAPPAYSYLINFIDQDWYKGSYFKSFKNLEQFENFKLSVIYSHLGIYNKKYFERIKEKEKIEDNIKEIKYEIEFRTKMKKELESDLVNYSCPENYEELKNEILLESQTYSSLISEMSKIRNKIIDLKNQLIQQKMIIGQITENVKSTEKDINNIWKTNKCIECNSLLNNKFKILSKKYNYIDNIHFMKNILDNENLDIKRDLEKYRTKYLNFVEQLNEYDKKISKNEIEIKEYFKFREINNLVNNLKKDLISLPREIENLNIKLNKLKEINDVKDKIKSIDIAYKTLISKLKSKFKLEELGDDNFDRISKNFSGSGSRVPLVTLIWYFTINDLKQKFNPNGAMFPMVLDSPNNAETDEDKKKEIFKYIIESSKKFDQLIFSTIGFSEDDYNIETNVNIKVLKNEKYKLLDKDTYEKNIEILNITNFA</sequence>
<name>A0A063Y8W2_9BACT</name>
<dbReference type="Proteomes" id="UP001233782">
    <property type="component" value="Unassembled WGS sequence"/>
</dbReference>
<dbReference type="Proteomes" id="UP000294882">
    <property type="component" value="Unassembled WGS sequence"/>
</dbReference>